<dbReference type="InterPro" id="IPR011864">
    <property type="entry name" value="Phosphate_PstC"/>
</dbReference>
<dbReference type="GO" id="GO:0005315">
    <property type="term" value="F:phosphate transmembrane transporter activity"/>
    <property type="evidence" value="ECO:0007669"/>
    <property type="project" value="InterPro"/>
</dbReference>
<dbReference type="PROSITE" id="PS50928">
    <property type="entry name" value="ABC_TM1"/>
    <property type="match status" value="1"/>
</dbReference>
<comment type="subcellular location">
    <subcellularLocation>
        <location evidence="1">Membrane</location>
        <topology evidence="1">Multi-pass membrane protein</topology>
    </subcellularLocation>
</comment>
<evidence type="ECO:0000313" key="7">
    <source>
        <dbReference type="EMBL" id="CAB4585305.1"/>
    </source>
</evidence>
<protein>
    <submittedName>
        <fullName evidence="7">Unannotated protein</fullName>
    </submittedName>
</protein>
<feature type="domain" description="ABC transmembrane type-1" evidence="6">
    <location>
        <begin position="86"/>
        <end position="302"/>
    </location>
</feature>
<evidence type="ECO:0000256" key="4">
    <source>
        <dbReference type="ARBA" id="ARBA00023136"/>
    </source>
</evidence>
<feature type="transmembrane region" description="Helical" evidence="5">
    <location>
        <begin position="163"/>
        <end position="186"/>
    </location>
</feature>
<dbReference type="Pfam" id="PF00528">
    <property type="entry name" value="BPD_transp_1"/>
    <property type="match status" value="1"/>
</dbReference>
<dbReference type="PANTHER" id="PTHR42727:SF1">
    <property type="entry name" value="PHOSPHATE TRANSPORT SYSTEM PERMEASE"/>
    <property type="match status" value="1"/>
</dbReference>
<evidence type="ECO:0000259" key="6">
    <source>
        <dbReference type="PROSITE" id="PS50928"/>
    </source>
</evidence>
<reference evidence="7" key="1">
    <citation type="submission" date="2020-05" db="EMBL/GenBank/DDBJ databases">
        <authorList>
            <person name="Chiriac C."/>
            <person name="Salcher M."/>
            <person name="Ghai R."/>
            <person name="Kavagutti S V."/>
        </authorList>
    </citation>
    <scope>NUCLEOTIDE SEQUENCE</scope>
</reference>
<dbReference type="CDD" id="cd06261">
    <property type="entry name" value="TM_PBP2"/>
    <property type="match status" value="1"/>
</dbReference>
<dbReference type="Gene3D" id="1.10.3720.10">
    <property type="entry name" value="MetI-like"/>
    <property type="match status" value="1"/>
</dbReference>
<keyword evidence="2 5" id="KW-0812">Transmembrane</keyword>
<feature type="transmembrane region" description="Helical" evidence="5">
    <location>
        <begin position="207"/>
        <end position="232"/>
    </location>
</feature>
<dbReference type="SUPFAM" id="SSF161098">
    <property type="entry name" value="MetI-like"/>
    <property type="match status" value="1"/>
</dbReference>
<evidence type="ECO:0000256" key="1">
    <source>
        <dbReference type="ARBA" id="ARBA00004141"/>
    </source>
</evidence>
<dbReference type="InterPro" id="IPR000515">
    <property type="entry name" value="MetI-like"/>
</dbReference>
<dbReference type="GO" id="GO:0006817">
    <property type="term" value="P:phosphate ion transport"/>
    <property type="evidence" value="ECO:0007669"/>
    <property type="project" value="InterPro"/>
</dbReference>
<evidence type="ECO:0000256" key="3">
    <source>
        <dbReference type="ARBA" id="ARBA00022989"/>
    </source>
</evidence>
<dbReference type="InterPro" id="IPR035906">
    <property type="entry name" value="MetI-like_sf"/>
</dbReference>
<evidence type="ECO:0000256" key="5">
    <source>
        <dbReference type="SAM" id="Phobius"/>
    </source>
</evidence>
<feature type="transmembrane region" description="Helical" evidence="5">
    <location>
        <begin position="28"/>
        <end position="49"/>
    </location>
</feature>
<gene>
    <name evidence="7" type="ORF">UFOPK1493_03364</name>
</gene>
<organism evidence="7">
    <name type="scientific">freshwater metagenome</name>
    <dbReference type="NCBI Taxonomy" id="449393"/>
    <lineage>
        <taxon>unclassified sequences</taxon>
        <taxon>metagenomes</taxon>
        <taxon>ecological metagenomes</taxon>
    </lineage>
</organism>
<keyword evidence="4 5" id="KW-0472">Membrane</keyword>
<feature type="transmembrane region" description="Helical" evidence="5">
    <location>
        <begin position="122"/>
        <end position="143"/>
    </location>
</feature>
<proteinExistence type="predicted"/>
<feature type="transmembrane region" description="Helical" evidence="5">
    <location>
        <begin position="85"/>
        <end position="110"/>
    </location>
</feature>
<sequence length="313" mass="33104">MSATPATLTVHDLLGDKKRRNREARMRFLFRLAAVLSVVVSGLILFTLLRGAIDFLRLVPFGDLVDDSTAPGWFPRRERFDLPTVVLGSVVMGSIAMVVAVPFGLGTAIYLSEYASPRTRRIIKPIIEVLAGIPSVVVGYFALKFIAPDIVGPLFDPDKVQNMLAAGIGIGILIIPIMASVSEDALSAVPQSLREASYGVGARKSATVARVVIPAAVSGIVAAFIIAVSRAIGETMVATMAGGLDGSGPRAVSPLDPGLSITAALTNAAGGTDQVKDGAPFQVLFFLGLVLFLATMLLNTIGNRFVRRVRQKY</sequence>
<feature type="transmembrane region" description="Helical" evidence="5">
    <location>
        <begin position="283"/>
        <end position="302"/>
    </location>
</feature>
<dbReference type="EMBL" id="CAEZSR010000182">
    <property type="protein sequence ID" value="CAB4585305.1"/>
    <property type="molecule type" value="Genomic_DNA"/>
</dbReference>
<dbReference type="PANTHER" id="PTHR42727">
    <property type="entry name" value="PHOSPHATE TRANSPORT SYSTEM PERMEASE PROTEIN"/>
    <property type="match status" value="1"/>
</dbReference>
<dbReference type="NCBIfam" id="TIGR02138">
    <property type="entry name" value="phosphate_pstC"/>
    <property type="match status" value="1"/>
</dbReference>
<evidence type="ECO:0000256" key="2">
    <source>
        <dbReference type="ARBA" id="ARBA00022692"/>
    </source>
</evidence>
<accession>A0A6J6FD30</accession>
<dbReference type="AlphaFoldDB" id="A0A6J6FD30"/>
<name>A0A6J6FD30_9ZZZZ</name>
<dbReference type="GO" id="GO:0016020">
    <property type="term" value="C:membrane"/>
    <property type="evidence" value="ECO:0007669"/>
    <property type="project" value="UniProtKB-SubCell"/>
</dbReference>
<keyword evidence="3 5" id="KW-1133">Transmembrane helix</keyword>